<keyword evidence="2" id="KW-1185">Reference proteome</keyword>
<accession>A0A5N4E031</accession>
<proteinExistence type="predicted"/>
<protein>
    <submittedName>
        <fullName evidence="1">Uncharacterized protein</fullName>
    </submittedName>
</protein>
<dbReference type="EMBL" id="JWIN03000007">
    <property type="protein sequence ID" value="KAB1276791.1"/>
    <property type="molecule type" value="Genomic_DNA"/>
</dbReference>
<gene>
    <name evidence="1" type="ORF">Cadr_000007906</name>
</gene>
<organism evidence="1 2">
    <name type="scientific">Camelus dromedarius</name>
    <name type="common">Dromedary</name>
    <name type="synonym">Arabian camel</name>
    <dbReference type="NCBI Taxonomy" id="9838"/>
    <lineage>
        <taxon>Eukaryota</taxon>
        <taxon>Metazoa</taxon>
        <taxon>Chordata</taxon>
        <taxon>Craniata</taxon>
        <taxon>Vertebrata</taxon>
        <taxon>Euteleostomi</taxon>
        <taxon>Mammalia</taxon>
        <taxon>Eutheria</taxon>
        <taxon>Laurasiatheria</taxon>
        <taxon>Artiodactyla</taxon>
        <taxon>Tylopoda</taxon>
        <taxon>Camelidae</taxon>
        <taxon>Camelus</taxon>
    </lineage>
</organism>
<sequence length="40" mass="4029">MICSGEAGAAAQSALGEGLGLSLFEVGRCLECQWAVNGKT</sequence>
<evidence type="ECO:0000313" key="2">
    <source>
        <dbReference type="Proteomes" id="UP000299084"/>
    </source>
</evidence>
<reference evidence="1 2" key="1">
    <citation type="journal article" date="2019" name="Mol. Ecol. Resour.">
        <title>Improving Illumina assemblies with Hi-C and long reads: an example with the North African dromedary.</title>
        <authorList>
            <person name="Elbers J.P."/>
            <person name="Rogers M.F."/>
            <person name="Perelman P.L."/>
            <person name="Proskuryakova A.A."/>
            <person name="Serdyukova N.A."/>
            <person name="Johnson W.E."/>
            <person name="Horin P."/>
            <person name="Corander J."/>
            <person name="Murphy D."/>
            <person name="Burger P.A."/>
        </authorList>
    </citation>
    <scope>NUCLEOTIDE SEQUENCE [LARGE SCALE GENOMIC DNA]</scope>
    <source>
        <strain evidence="1">Drom800</strain>
        <tissue evidence="1">Blood</tissue>
    </source>
</reference>
<dbReference type="Proteomes" id="UP000299084">
    <property type="component" value="Unassembled WGS sequence"/>
</dbReference>
<evidence type="ECO:0000313" key="1">
    <source>
        <dbReference type="EMBL" id="KAB1276791.1"/>
    </source>
</evidence>
<name>A0A5N4E031_CAMDR</name>
<comment type="caution">
    <text evidence="1">The sequence shown here is derived from an EMBL/GenBank/DDBJ whole genome shotgun (WGS) entry which is preliminary data.</text>
</comment>
<dbReference type="AlphaFoldDB" id="A0A5N4E031"/>